<evidence type="ECO:0000256" key="2">
    <source>
        <dbReference type="ARBA" id="ARBA00023315"/>
    </source>
</evidence>
<dbReference type="PANTHER" id="PTHR10434:SF11">
    <property type="entry name" value="1-ACYL-SN-GLYCEROL-3-PHOSPHATE ACYLTRANSFERASE"/>
    <property type="match status" value="1"/>
</dbReference>
<dbReference type="SUPFAM" id="SSF69593">
    <property type="entry name" value="Glycerol-3-phosphate (1)-acyltransferase"/>
    <property type="match status" value="1"/>
</dbReference>
<dbReference type="PANTHER" id="PTHR10434">
    <property type="entry name" value="1-ACYL-SN-GLYCEROL-3-PHOSPHATE ACYLTRANSFERASE"/>
    <property type="match status" value="1"/>
</dbReference>
<organism evidence="5 6">
    <name type="scientific">Tessaracoccus lubricantis</name>
    <dbReference type="NCBI Taxonomy" id="545543"/>
    <lineage>
        <taxon>Bacteria</taxon>
        <taxon>Bacillati</taxon>
        <taxon>Actinomycetota</taxon>
        <taxon>Actinomycetes</taxon>
        <taxon>Propionibacteriales</taxon>
        <taxon>Propionibacteriaceae</taxon>
        <taxon>Tessaracoccus</taxon>
    </lineage>
</organism>
<feature type="domain" description="Phospholipid/glycerol acyltransferase" evidence="4">
    <location>
        <begin position="43"/>
        <end position="163"/>
    </location>
</feature>
<gene>
    <name evidence="5" type="ORF">GCM10025789_23610</name>
</gene>
<dbReference type="GO" id="GO:0016746">
    <property type="term" value="F:acyltransferase activity"/>
    <property type="evidence" value="ECO:0007669"/>
    <property type="project" value="UniProtKB-KW"/>
</dbReference>
<dbReference type="CDD" id="cd07989">
    <property type="entry name" value="LPLAT_AGPAT-like"/>
    <property type="match status" value="1"/>
</dbReference>
<keyword evidence="1" id="KW-0808">Transferase</keyword>
<comment type="caution">
    <text evidence="5">The sequence shown here is derived from an EMBL/GenBank/DDBJ whole genome shotgun (WGS) entry which is preliminary data.</text>
</comment>
<accession>A0ABP9FIJ6</accession>
<protein>
    <submittedName>
        <fullName evidence="5">Lysophospholipid acyltransferase family protein</fullName>
    </submittedName>
</protein>
<dbReference type="Pfam" id="PF01553">
    <property type="entry name" value="Acyltransferase"/>
    <property type="match status" value="1"/>
</dbReference>
<reference evidence="6" key="1">
    <citation type="journal article" date="2019" name="Int. J. Syst. Evol. Microbiol.">
        <title>The Global Catalogue of Microorganisms (GCM) 10K type strain sequencing project: providing services to taxonomists for standard genome sequencing and annotation.</title>
        <authorList>
            <consortium name="The Broad Institute Genomics Platform"/>
            <consortium name="The Broad Institute Genome Sequencing Center for Infectious Disease"/>
            <person name="Wu L."/>
            <person name="Ma J."/>
        </authorList>
    </citation>
    <scope>NUCLEOTIDE SEQUENCE [LARGE SCALE GENOMIC DNA]</scope>
    <source>
        <strain evidence="6">JCM 19125</strain>
    </source>
</reference>
<name>A0ABP9FIJ6_9ACTN</name>
<proteinExistence type="predicted"/>
<evidence type="ECO:0000313" key="6">
    <source>
        <dbReference type="Proteomes" id="UP001501521"/>
    </source>
</evidence>
<dbReference type="InterPro" id="IPR002123">
    <property type="entry name" value="Plipid/glycerol_acylTrfase"/>
</dbReference>
<keyword evidence="2 5" id="KW-0012">Acyltransferase</keyword>
<feature type="region of interest" description="Disordered" evidence="3">
    <location>
        <begin position="237"/>
        <end position="259"/>
    </location>
</feature>
<evidence type="ECO:0000313" key="5">
    <source>
        <dbReference type="EMBL" id="GAA4903878.1"/>
    </source>
</evidence>
<dbReference type="EMBL" id="BAABLV010000036">
    <property type="protein sequence ID" value="GAA4903878.1"/>
    <property type="molecule type" value="Genomic_DNA"/>
</dbReference>
<sequence length="259" mass="27832">MAEIRLRPMWYQFFKFTIFLPMVKYGYGTKVIGKENFPRQGGAILASNHIGALDSLVIPASMPRKIIFPAKAELFTGEGGVGSKIVAWFLKNVGMVPMDRSGGRASAQALGSITSVLADGNVVGIYPEGTRSPDGRLYKGKTGMARMALSNRVPVVPVGVSGTKSFKGPFGLPWLRRPVVIIGKPLDFSAHATDKPSTKLLRWVTDETLAAIQQLTGQEYADVYATRVKHGDLKDVGSDEFVLPRPGGGEPPEAGADDA</sequence>
<dbReference type="Proteomes" id="UP001501521">
    <property type="component" value="Unassembled WGS sequence"/>
</dbReference>
<dbReference type="SMART" id="SM00563">
    <property type="entry name" value="PlsC"/>
    <property type="match status" value="1"/>
</dbReference>
<keyword evidence="6" id="KW-1185">Reference proteome</keyword>
<evidence type="ECO:0000256" key="3">
    <source>
        <dbReference type="SAM" id="MobiDB-lite"/>
    </source>
</evidence>
<evidence type="ECO:0000256" key="1">
    <source>
        <dbReference type="ARBA" id="ARBA00022679"/>
    </source>
</evidence>
<evidence type="ECO:0000259" key="4">
    <source>
        <dbReference type="SMART" id="SM00563"/>
    </source>
</evidence>